<evidence type="ECO:0000256" key="2">
    <source>
        <dbReference type="SAM" id="Phobius"/>
    </source>
</evidence>
<accession>A0A9W9DCW1</accession>
<feature type="transmembrane region" description="Helical" evidence="2">
    <location>
        <begin position="115"/>
        <end position="137"/>
    </location>
</feature>
<feature type="transmembrane region" description="Helical" evidence="2">
    <location>
        <begin position="178"/>
        <end position="202"/>
    </location>
</feature>
<feature type="transmembrane region" description="Helical" evidence="2">
    <location>
        <begin position="67"/>
        <end position="95"/>
    </location>
</feature>
<feature type="region of interest" description="Disordered" evidence="1">
    <location>
        <begin position="352"/>
        <end position="378"/>
    </location>
</feature>
<feature type="transmembrane region" description="Helical" evidence="2">
    <location>
        <begin position="33"/>
        <end position="58"/>
    </location>
</feature>
<organism evidence="3 4">
    <name type="scientific">Lentinula lateritia</name>
    <dbReference type="NCBI Taxonomy" id="40482"/>
    <lineage>
        <taxon>Eukaryota</taxon>
        <taxon>Fungi</taxon>
        <taxon>Dikarya</taxon>
        <taxon>Basidiomycota</taxon>
        <taxon>Agaricomycotina</taxon>
        <taxon>Agaricomycetes</taxon>
        <taxon>Agaricomycetidae</taxon>
        <taxon>Agaricales</taxon>
        <taxon>Marasmiineae</taxon>
        <taxon>Omphalotaceae</taxon>
        <taxon>Lentinula</taxon>
    </lineage>
</organism>
<reference evidence="3" key="1">
    <citation type="submission" date="2022-08" db="EMBL/GenBank/DDBJ databases">
        <authorList>
            <consortium name="DOE Joint Genome Institute"/>
            <person name="Min B."/>
            <person name="Riley R."/>
            <person name="Sierra-Patev S."/>
            <person name="Naranjo-Ortiz M."/>
            <person name="Looney B."/>
            <person name="Konkel Z."/>
            <person name="Slot J.C."/>
            <person name="Sakamoto Y."/>
            <person name="Steenwyk J.L."/>
            <person name="Rokas A."/>
            <person name="Carro J."/>
            <person name="Camarero S."/>
            <person name="Ferreira P."/>
            <person name="Molpeceres G."/>
            <person name="Ruiz-Duenas F.J."/>
            <person name="Serrano A."/>
            <person name="Henrissat B."/>
            <person name="Drula E."/>
            <person name="Hughes K.W."/>
            <person name="Mata J.L."/>
            <person name="Ishikawa N.K."/>
            <person name="Vargas-Isla R."/>
            <person name="Ushijima S."/>
            <person name="Smith C.A."/>
            <person name="Ahrendt S."/>
            <person name="Andreopoulos W."/>
            <person name="He G."/>
            <person name="Labutti K."/>
            <person name="Lipzen A."/>
            <person name="Ng V."/>
            <person name="Sandor L."/>
            <person name="Barry K."/>
            <person name="Martinez A.T."/>
            <person name="Xiao Y."/>
            <person name="Gibbons J.G."/>
            <person name="Terashima K."/>
            <person name="Hibbett D.S."/>
            <person name="Grigoriev I.V."/>
        </authorList>
    </citation>
    <scope>NUCLEOTIDE SEQUENCE</scope>
    <source>
        <strain evidence="3">Sp2 HRB7682 ss15</strain>
    </source>
</reference>
<dbReference type="AlphaFoldDB" id="A0A9W9DCW1"/>
<gene>
    <name evidence="3" type="ORF">C8J55DRAFT_530994</name>
</gene>
<feature type="transmembrane region" description="Helical" evidence="2">
    <location>
        <begin position="223"/>
        <end position="243"/>
    </location>
</feature>
<protein>
    <submittedName>
        <fullName evidence="3">Uncharacterized protein</fullName>
    </submittedName>
</protein>
<proteinExistence type="predicted"/>
<evidence type="ECO:0000256" key="1">
    <source>
        <dbReference type="SAM" id="MobiDB-lite"/>
    </source>
</evidence>
<reference evidence="3" key="2">
    <citation type="journal article" date="2023" name="Proc. Natl. Acad. Sci. U.S.A.">
        <title>A global phylogenomic analysis of the shiitake genus Lentinula.</title>
        <authorList>
            <person name="Sierra-Patev S."/>
            <person name="Min B."/>
            <person name="Naranjo-Ortiz M."/>
            <person name="Looney B."/>
            <person name="Konkel Z."/>
            <person name="Slot J.C."/>
            <person name="Sakamoto Y."/>
            <person name="Steenwyk J.L."/>
            <person name="Rokas A."/>
            <person name="Carro J."/>
            <person name="Camarero S."/>
            <person name="Ferreira P."/>
            <person name="Molpeceres G."/>
            <person name="Ruiz-Duenas F.J."/>
            <person name="Serrano A."/>
            <person name="Henrissat B."/>
            <person name="Drula E."/>
            <person name="Hughes K.W."/>
            <person name="Mata J.L."/>
            <person name="Ishikawa N.K."/>
            <person name="Vargas-Isla R."/>
            <person name="Ushijima S."/>
            <person name="Smith C.A."/>
            <person name="Donoghue J."/>
            <person name="Ahrendt S."/>
            <person name="Andreopoulos W."/>
            <person name="He G."/>
            <person name="LaButti K."/>
            <person name="Lipzen A."/>
            <person name="Ng V."/>
            <person name="Riley R."/>
            <person name="Sandor L."/>
            <person name="Barry K."/>
            <person name="Martinez A.T."/>
            <person name="Xiao Y."/>
            <person name="Gibbons J.G."/>
            <person name="Terashima K."/>
            <person name="Grigoriev I.V."/>
            <person name="Hibbett D."/>
        </authorList>
    </citation>
    <scope>NUCLEOTIDE SEQUENCE</scope>
    <source>
        <strain evidence="3">Sp2 HRB7682 ss15</strain>
    </source>
</reference>
<feature type="transmembrane region" description="Helical" evidence="2">
    <location>
        <begin position="149"/>
        <end position="172"/>
    </location>
</feature>
<feature type="transmembrane region" description="Helical" evidence="2">
    <location>
        <begin position="249"/>
        <end position="271"/>
    </location>
</feature>
<dbReference type="EMBL" id="JANVFS010000065">
    <property type="protein sequence ID" value="KAJ4463854.1"/>
    <property type="molecule type" value="Genomic_DNA"/>
</dbReference>
<keyword evidence="2" id="KW-0472">Membrane</keyword>
<name>A0A9W9DCW1_9AGAR</name>
<dbReference type="Proteomes" id="UP001150238">
    <property type="component" value="Unassembled WGS sequence"/>
</dbReference>
<feature type="compositionally biased region" description="Basic residues" evidence="1">
    <location>
        <begin position="368"/>
        <end position="378"/>
    </location>
</feature>
<keyword evidence="2" id="KW-1133">Transmembrane helix</keyword>
<sequence length="378" mass="41496">MHRRDPSSALCPENATCMVFESLSILQQVLNAIIIPLALELLLYGIFVVLFGLSVYIFRQRFTPGKLYITATVLFFIAATASVTLNLISVCTRLPLPFLMFRGSVYIELSGDGALAFVSSAEALFLFVGSLSDIMLLQRCYRLWNSKKYVIVVPAFLIPACVVLWIVTAVIGLEDISYMPYILVTLAQNLYLSGMIAGRMYWLNRNMKTIFAGQSSQTPSKPIIIILESAIITPIFLTVWVSLEFSGSGTSVISPCALTQIVGIASTLMVVRIGLGIDVLSTSQTCTTQIEVENQGSGEHHLECNNIGTAGQLLQPLELQYVSRDQPEYMVDHSEQSTTNIPSTINQSFQPFTLKYSQPPPSNTSGVGKKKKKGLISP</sequence>
<keyword evidence="2" id="KW-0812">Transmembrane</keyword>
<evidence type="ECO:0000313" key="3">
    <source>
        <dbReference type="EMBL" id="KAJ4463854.1"/>
    </source>
</evidence>
<evidence type="ECO:0000313" key="4">
    <source>
        <dbReference type="Proteomes" id="UP001150238"/>
    </source>
</evidence>
<comment type="caution">
    <text evidence="3">The sequence shown here is derived from an EMBL/GenBank/DDBJ whole genome shotgun (WGS) entry which is preliminary data.</text>
</comment>